<feature type="binding site" evidence="1">
    <location>
        <position position="53"/>
    </location>
    <ligand>
        <name>Zn(2+)</name>
        <dbReference type="ChEBI" id="CHEBI:29105"/>
    </ligand>
</feature>
<keyword evidence="1" id="KW-0862">Zinc</keyword>
<keyword evidence="1" id="KW-0863">Zinc-finger</keyword>
<evidence type="ECO:0000256" key="1">
    <source>
        <dbReference type="PROSITE-ProRule" id="PRU01263"/>
    </source>
</evidence>
<organism evidence="3 4">
    <name type="scientific">Molorchus minor</name>
    <dbReference type="NCBI Taxonomy" id="1323400"/>
    <lineage>
        <taxon>Eukaryota</taxon>
        <taxon>Metazoa</taxon>
        <taxon>Ecdysozoa</taxon>
        <taxon>Arthropoda</taxon>
        <taxon>Hexapoda</taxon>
        <taxon>Insecta</taxon>
        <taxon>Pterygota</taxon>
        <taxon>Neoptera</taxon>
        <taxon>Endopterygota</taxon>
        <taxon>Coleoptera</taxon>
        <taxon>Polyphaga</taxon>
        <taxon>Cucujiformia</taxon>
        <taxon>Chrysomeloidea</taxon>
        <taxon>Cerambycidae</taxon>
        <taxon>Lamiinae</taxon>
        <taxon>Monochamini</taxon>
        <taxon>Molorchus</taxon>
    </lineage>
</organism>
<dbReference type="Pfam" id="PF07776">
    <property type="entry name" value="zf-AD"/>
    <property type="match status" value="1"/>
</dbReference>
<dbReference type="InterPro" id="IPR012934">
    <property type="entry name" value="Znf_AD"/>
</dbReference>
<name>A0ABQ9IXI6_9CUCU</name>
<dbReference type="Proteomes" id="UP001162164">
    <property type="component" value="Unassembled WGS sequence"/>
</dbReference>
<proteinExistence type="predicted"/>
<feature type="binding site" evidence="1">
    <location>
        <position position="56"/>
    </location>
    <ligand>
        <name>Zn(2+)</name>
        <dbReference type="ChEBI" id="CHEBI:29105"/>
    </ligand>
</feature>
<comment type="caution">
    <text evidence="3">The sequence shown here is derived from an EMBL/GenBank/DDBJ whole genome shotgun (WGS) entry which is preliminary data.</text>
</comment>
<protein>
    <recommendedName>
        <fullName evidence="2">ZAD domain-containing protein</fullName>
    </recommendedName>
</protein>
<dbReference type="EMBL" id="JAPWTJ010001977">
    <property type="protein sequence ID" value="KAJ8968498.1"/>
    <property type="molecule type" value="Genomic_DNA"/>
</dbReference>
<accession>A0ABQ9IXI6</accession>
<dbReference type="SUPFAM" id="SSF57716">
    <property type="entry name" value="Glucocorticoid receptor-like (DNA-binding domain)"/>
    <property type="match status" value="1"/>
</dbReference>
<feature type="binding site" evidence="1">
    <location>
        <position position="8"/>
    </location>
    <ligand>
        <name>Zn(2+)</name>
        <dbReference type="ChEBI" id="CHEBI:29105"/>
    </ligand>
</feature>
<keyword evidence="1" id="KW-0479">Metal-binding</keyword>
<sequence length="135" mass="15630">MQWSQNLCRICGQVSENCHFIYDKDATSPLEAKIKKCLNLELNKSDFKPKQMCNACVAKLNDLCDFIDICHATNKKFDSIYYSQAWQNRAYDCQSTQKQSVIVSSRQVADNLDFELYKNTGIVFGKFKRYKLSAE</sequence>
<evidence type="ECO:0000313" key="3">
    <source>
        <dbReference type="EMBL" id="KAJ8968498.1"/>
    </source>
</evidence>
<dbReference type="SMART" id="SM00868">
    <property type="entry name" value="zf-AD"/>
    <property type="match status" value="1"/>
</dbReference>
<reference evidence="3" key="1">
    <citation type="journal article" date="2023" name="Insect Mol. Biol.">
        <title>Genome sequencing provides insights into the evolution of gene families encoding plant cell wall-degrading enzymes in longhorned beetles.</title>
        <authorList>
            <person name="Shin N.R."/>
            <person name="Okamura Y."/>
            <person name="Kirsch R."/>
            <person name="Pauchet Y."/>
        </authorList>
    </citation>
    <scope>NUCLEOTIDE SEQUENCE</scope>
    <source>
        <strain evidence="3">MMC_N1</strain>
    </source>
</reference>
<gene>
    <name evidence="3" type="ORF">NQ317_014670</name>
</gene>
<dbReference type="PROSITE" id="PS51915">
    <property type="entry name" value="ZAD"/>
    <property type="match status" value="1"/>
</dbReference>
<feature type="binding site" evidence="1">
    <location>
        <position position="11"/>
    </location>
    <ligand>
        <name>Zn(2+)</name>
        <dbReference type="ChEBI" id="CHEBI:29105"/>
    </ligand>
</feature>
<evidence type="ECO:0000259" key="2">
    <source>
        <dbReference type="PROSITE" id="PS51915"/>
    </source>
</evidence>
<keyword evidence="4" id="KW-1185">Reference proteome</keyword>
<dbReference type="Gene3D" id="3.40.1800.20">
    <property type="match status" value="1"/>
</dbReference>
<feature type="domain" description="ZAD" evidence="2">
    <location>
        <begin position="6"/>
        <end position="80"/>
    </location>
</feature>
<evidence type="ECO:0000313" key="4">
    <source>
        <dbReference type="Proteomes" id="UP001162164"/>
    </source>
</evidence>